<dbReference type="InParanoid" id="Q7RG85"/>
<protein>
    <submittedName>
        <fullName evidence="1">Uncharacterized protein</fullName>
    </submittedName>
</protein>
<reference evidence="1 2" key="1">
    <citation type="journal article" date="2002" name="Nature">
        <title>Genome sequence and comparative analysis of the model rodent malaria parasite Plasmodium yoelii yoelii.</title>
        <authorList>
            <person name="Carlton J.M."/>
            <person name="Angiuoli S.V."/>
            <person name="Suh B.B."/>
            <person name="Kooij T.W."/>
            <person name="Pertea M."/>
            <person name="Silva J.C."/>
            <person name="Ermolaeva M.D."/>
            <person name="Allen J.E."/>
            <person name="Selengut J.D."/>
            <person name="Koo H.L."/>
            <person name="Peterson J.D."/>
            <person name="Pop M."/>
            <person name="Kosack D.S."/>
            <person name="Shumway M.F."/>
            <person name="Bidwell S.L."/>
            <person name="Shallom S.J."/>
            <person name="van Aken S.E."/>
            <person name="Riedmuller S.B."/>
            <person name="Feldblyum T.V."/>
            <person name="Cho J.K."/>
            <person name="Quackenbush J."/>
            <person name="Sedegah M."/>
            <person name="Shoaibi A."/>
            <person name="Cummings L.M."/>
            <person name="Florens L."/>
            <person name="Yates J.R."/>
            <person name="Raine J.D."/>
            <person name="Sinden R.E."/>
            <person name="Harris M.A."/>
            <person name="Cunningham D.A."/>
            <person name="Preiser P.R."/>
            <person name="Bergman L.W."/>
            <person name="Vaidya A.B."/>
            <person name="van Lin L.H."/>
            <person name="Janse C.J."/>
            <person name="Waters A.P."/>
            <person name="Smith H.O."/>
            <person name="White O.R."/>
            <person name="Salzberg S.L."/>
            <person name="Venter J.C."/>
            <person name="Fraser C.M."/>
            <person name="Hoffman S.L."/>
            <person name="Gardner M.J."/>
            <person name="Carucci D.J."/>
        </authorList>
    </citation>
    <scope>NUCLEOTIDE SEQUENCE [LARGE SCALE GENOMIC DNA]</scope>
    <source>
        <strain evidence="1 2">17XNL</strain>
    </source>
</reference>
<dbReference type="Proteomes" id="UP000008553">
    <property type="component" value="Unassembled WGS sequence"/>
</dbReference>
<dbReference type="EMBL" id="AABL01001359">
    <property type="protein sequence ID" value="EAA16327.1"/>
    <property type="molecule type" value="Genomic_DNA"/>
</dbReference>
<evidence type="ECO:0000313" key="2">
    <source>
        <dbReference type="Proteomes" id="UP000008553"/>
    </source>
</evidence>
<name>Q7RG85_PLAYO</name>
<comment type="caution">
    <text evidence="1">The sequence shown here is derived from an EMBL/GenBank/DDBJ whole genome shotgun (WGS) entry which is preliminary data.</text>
</comment>
<proteinExistence type="predicted"/>
<gene>
    <name evidence="1" type="ORF">PY04462</name>
</gene>
<sequence length="52" mass="6000">MCIRLVYCTLRGEISEYNGTISALNKNPLNQCTIFHSFICLVMDTILYILEQ</sequence>
<accession>Q7RG85</accession>
<evidence type="ECO:0000313" key="1">
    <source>
        <dbReference type="EMBL" id="EAA16327.1"/>
    </source>
</evidence>
<keyword evidence="2" id="KW-1185">Reference proteome</keyword>
<dbReference type="AlphaFoldDB" id="Q7RG85"/>
<organism evidence="1 2">
    <name type="scientific">Plasmodium yoelii yoelii</name>
    <dbReference type="NCBI Taxonomy" id="73239"/>
    <lineage>
        <taxon>Eukaryota</taxon>
        <taxon>Sar</taxon>
        <taxon>Alveolata</taxon>
        <taxon>Apicomplexa</taxon>
        <taxon>Aconoidasida</taxon>
        <taxon>Haemosporida</taxon>
        <taxon>Plasmodiidae</taxon>
        <taxon>Plasmodium</taxon>
        <taxon>Plasmodium (Vinckeia)</taxon>
    </lineage>
</organism>
<dbReference type="PaxDb" id="73239-Q7RG85"/>